<reference evidence="2 3" key="1">
    <citation type="submission" date="2023-10" db="EMBL/GenBank/DDBJ databases">
        <title>Draft Genome Sequence of Candida saopaulonensis from a very Premature Infant with Sepsis.</title>
        <authorList>
            <person name="Ning Y."/>
            <person name="Dai R."/>
            <person name="Xiao M."/>
            <person name="Xu Y."/>
            <person name="Yan Q."/>
            <person name="Zhang L."/>
        </authorList>
    </citation>
    <scope>NUCLEOTIDE SEQUENCE [LARGE SCALE GENOMIC DNA]</scope>
    <source>
        <strain evidence="2 3">19XY460</strain>
    </source>
</reference>
<feature type="domain" description="DUF1279" evidence="1">
    <location>
        <begin position="52"/>
        <end position="171"/>
    </location>
</feature>
<evidence type="ECO:0000313" key="2">
    <source>
        <dbReference type="EMBL" id="WPK24851.1"/>
    </source>
</evidence>
<dbReference type="InterPro" id="IPR009688">
    <property type="entry name" value="FAM210A/B-like_dom"/>
</dbReference>
<keyword evidence="3" id="KW-1185">Reference proteome</keyword>
<dbReference type="EMBL" id="CP138895">
    <property type="protein sequence ID" value="WPK24851.1"/>
    <property type="molecule type" value="Genomic_DNA"/>
</dbReference>
<organism evidence="2 3">
    <name type="scientific">Australozyma saopauloensis</name>
    <dbReference type="NCBI Taxonomy" id="291208"/>
    <lineage>
        <taxon>Eukaryota</taxon>
        <taxon>Fungi</taxon>
        <taxon>Dikarya</taxon>
        <taxon>Ascomycota</taxon>
        <taxon>Saccharomycotina</taxon>
        <taxon>Pichiomycetes</taxon>
        <taxon>Metschnikowiaceae</taxon>
        <taxon>Australozyma</taxon>
    </lineage>
</organism>
<proteinExistence type="predicted"/>
<sequence length="206" mass="23991">MYQHFRPMWSRFAQFKPIHVLKPQSFMGRIFPRMARYQSTVPPPQAPKATGIRALVKEYGYSALGIYLFLSALDLPICYAIVHSAGKEQIEIYENKVKQYFGFGKSDEDLKRLQEIKRIEEETAREKLPDASKEKQDMFSWFLWTELAIAYGIHKSVFIFVRIPLTAAITPSIVKLLRGWGFQIGNKVVPPLGVQATKKHKWFWFF</sequence>
<dbReference type="PANTHER" id="PTHR21377">
    <property type="entry name" value="PROTEIN FAM210B, MITOCHONDRIAL"/>
    <property type="match status" value="1"/>
</dbReference>
<dbReference type="AlphaFoldDB" id="A0AAX4H8E8"/>
<dbReference type="GeneID" id="88173211"/>
<accession>A0AAX4H8E8</accession>
<dbReference type="KEGG" id="asau:88173211"/>
<dbReference type="RefSeq" id="XP_062877234.1">
    <property type="nucleotide sequence ID" value="XM_063021164.1"/>
</dbReference>
<dbReference type="InterPro" id="IPR045866">
    <property type="entry name" value="FAM210A/B-like"/>
</dbReference>
<protein>
    <recommendedName>
        <fullName evidence="1">DUF1279 domain-containing protein</fullName>
    </recommendedName>
</protein>
<dbReference type="Proteomes" id="UP001338582">
    <property type="component" value="Chromosome 2"/>
</dbReference>
<name>A0AAX4H8E8_9ASCO</name>
<dbReference type="PANTHER" id="PTHR21377:SF0">
    <property type="entry name" value="PROTEIN FAM210B, MITOCHONDRIAL"/>
    <property type="match status" value="1"/>
</dbReference>
<evidence type="ECO:0000259" key="1">
    <source>
        <dbReference type="Pfam" id="PF06916"/>
    </source>
</evidence>
<dbReference type="Pfam" id="PF06916">
    <property type="entry name" value="FAM210A-B_dom"/>
    <property type="match status" value="1"/>
</dbReference>
<dbReference type="GO" id="GO:0005739">
    <property type="term" value="C:mitochondrion"/>
    <property type="evidence" value="ECO:0007669"/>
    <property type="project" value="TreeGrafter"/>
</dbReference>
<evidence type="ECO:0000313" key="3">
    <source>
        <dbReference type="Proteomes" id="UP001338582"/>
    </source>
</evidence>
<gene>
    <name evidence="2" type="ORF">PUMCH_002146</name>
</gene>